<keyword evidence="7" id="KW-0808">Transferase</keyword>
<feature type="domain" description="RING-type" evidence="22">
    <location>
        <begin position="395"/>
        <end position="433"/>
    </location>
</feature>
<dbReference type="Pfam" id="PF24016">
    <property type="entry name" value="DUF7330"/>
    <property type="match status" value="1"/>
</dbReference>
<keyword evidence="14 20" id="KW-0234">DNA repair</keyword>
<dbReference type="GO" id="GO:0061630">
    <property type="term" value="F:ubiquitin protein ligase activity"/>
    <property type="evidence" value="ECO:0007669"/>
    <property type="project" value="UniProtKB-EC"/>
</dbReference>
<dbReference type="PROSITE" id="PS51908">
    <property type="entry name" value="ZF_UBZ4"/>
    <property type="match status" value="1"/>
</dbReference>
<dbReference type="InterPro" id="IPR039577">
    <property type="entry name" value="Rad18"/>
</dbReference>
<dbReference type="InterPro" id="IPR017907">
    <property type="entry name" value="Znf_RING_CS"/>
</dbReference>
<comment type="caution">
    <text evidence="24">The sequence shown here is derived from an EMBL/GenBank/DDBJ whole genome shotgun (WGS) entry which is preliminary data.</text>
</comment>
<dbReference type="InterPro" id="IPR006642">
    <property type="entry name" value="Rad18_UBZ4"/>
</dbReference>
<evidence type="ECO:0000256" key="21">
    <source>
        <dbReference type="SAM" id="MobiDB-lite"/>
    </source>
</evidence>
<feature type="domain" description="UBZ4-type" evidence="23">
    <location>
        <begin position="552"/>
        <end position="580"/>
    </location>
</feature>
<dbReference type="GO" id="GO:0006513">
    <property type="term" value="P:protein monoubiquitination"/>
    <property type="evidence" value="ECO:0007669"/>
    <property type="project" value="InterPro"/>
</dbReference>
<evidence type="ECO:0000256" key="9">
    <source>
        <dbReference type="ARBA" id="ARBA00022763"/>
    </source>
</evidence>
<protein>
    <recommendedName>
        <fullName evidence="6">Postreplication repair E3 ubiquitin-protein ligase RAD18</fullName>
        <ecNumber evidence="5">2.3.2.27</ecNumber>
    </recommendedName>
    <alternativeName>
        <fullName evidence="17">Postreplication repair E3 ubiquitin-protein ligase rad18</fullName>
    </alternativeName>
    <alternativeName>
        <fullName evidence="16 18">RING-type E3 ubiquitin transferase RAD18</fullName>
    </alternativeName>
</protein>
<feature type="compositionally biased region" description="Polar residues" evidence="21">
    <location>
        <begin position="513"/>
        <end position="525"/>
    </location>
</feature>
<feature type="region of interest" description="Disordered" evidence="21">
    <location>
        <begin position="468"/>
        <end position="551"/>
    </location>
</feature>
<dbReference type="SMART" id="SM00734">
    <property type="entry name" value="ZnF_Rad18"/>
    <property type="match status" value="1"/>
</dbReference>
<evidence type="ECO:0000256" key="7">
    <source>
        <dbReference type="ARBA" id="ARBA00022679"/>
    </source>
</evidence>
<evidence type="ECO:0000256" key="14">
    <source>
        <dbReference type="ARBA" id="ARBA00023204"/>
    </source>
</evidence>
<dbReference type="InterPro" id="IPR055754">
    <property type="entry name" value="DUF7330"/>
</dbReference>
<feature type="compositionally biased region" description="Basic and acidic residues" evidence="21">
    <location>
        <begin position="526"/>
        <end position="536"/>
    </location>
</feature>
<evidence type="ECO:0000256" key="17">
    <source>
        <dbReference type="ARBA" id="ARBA00074353"/>
    </source>
</evidence>
<evidence type="ECO:0000256" key="12">
    <source>
        <dbReference type="ARBA" id="ARBA00022833"/>
    </source>
</evidence>
<evidence type="ECO:0000256" key="10">
    <source>
        <dbReference type="ARBA" id="ARBA00022771"/>
    </source>
</evidence>
<dbReference type="GO" id="GO:0006281">
    <property type="term" value="P:DNA repair"/>
    <property type="evidence" value="ECO:0007669"/>
    <property type="project" value="UniProtKB-KW"/>
</dbReference>
<dbReference type="GO" id="GO:0005634">
    <property type="term" value="C:nucleus"/>
    <property type="evidence" value="ECO:0007669"/>
    <property type="project" value="UniProtKB-SubCell"/>
</dbReference>
<dbReference type="GO" id="GO:0003697">
    <property type="term" value="F:single-stranded DNA binding"/>
    <property type="evidence" value="ECO:0007669"/>
    <property type="project" value="InterPro"/>
</dbReference>
<dbReference type="FunFam" id="3.30.40.10:FF:000172">
    <property type="entry name" value="E3 ubiquitin-protein ligase RAD18"/>
    <property type="match status" value="1"/>
</dbReference>
<keyword evidence="12" id="KW-0862">Zinc</keyword>
<evidence type="ECO:0000256" key="2">
    <source>
        <dbReference type="ARBA" id="ARBA00004123"/>
    </source>
</evidence>
<reference evidence="24 25" key="1">
    <citation type="submission" date="2016-03" db="EMBL/GenBank/DDBJ databases">
        <title>Comparative genomics of the ectomycorrhizal sister species Rhizopogon vinicolor and Rhizopogon vesiculosus (Basidiomycota: Boletales) reveals a divergence of the mating type B locus.</title>
        <authorList>
            <person name="Mujic A.B."/>
            <person name="Kuo A."/>
            <person name="Tritt A."/>
            <person name="Lipzen A."/>
            <person name="Chen C."/>
            <person name="Johnson J."/>
            <person name="Sharma A."/>
            <person name="Barry K."/>
            <person name="Grigoriev I.V."/>
            <person name="Spatafora J.W."/>
        </authorList>
    </citation>
    <scope>NUCLEOTIDE SEQUENCE [LARGE SCALE GENOMIC DNA]</scope>
    <source>
        <strain evidence="24 25">AM-OR11-056</strain>
    </source>
</reference>
<comment type="subcellular location">
    <subcellularLocation>
        <location evidence="2">Nucleus</location>
    </subcellularLocation>
</comment>
<organism evidence="24 25">
    <name type="scientific">Rhizopogon vesiculosus</name>
    <dbReference type="NCBI Taxonomy" id="180088"/>
    <lineage>
        <taxon>Eukaryota</taxon>
        <taxon>Fungi</taxon>
        <taxon>Dikarya</taxon>
        <taxon>Basidiomycota</taxon>
        <taxon>Agaricomycotina</taxon>
        <taxon>Agaricomycetes</taxon>
        <taxon>Agaricomycetidae</taxon>
        <taxon>Boletales</taxon>
        <taxon>Suillineae</taxon>
        <taxon>Rhizopogonaceae</taxon>
        <taxon>Rhizopogon</taxon>
    </lineage>
</organism>
<evidence type="ECO:0000256" key="6">
    <source>
        <dbReference type="ARBA" id="ARBA00015551"/>
    </source>
</evidence>
<evidence type="ECO:0000256" key="1">
    <source>
        <dbReference type="ARBA" id="ARBA00000900"/>
    </source>
</evidence>
<dbReference type="PROSITE" id="PS00518">
    <property type="entry name" value="ZF_RING_1"/>
    <property type="match status" value="1"/>
</dbReference>
<keyword evidence="13" id="KW-0238">DNA-binding</keyword>
<dbReference type="STRING" id="180088.A0A1J8QNS3"/>
<proteinExistence type="inferred from homology"/>
<keyword evidence="10 19" id="KW-0863">Zinc-finger</keyword>
<dbReference type="SUPFAM" id="SSF57850">
    <property type="entry name" value="RING/U-box"/>
    <property type="match status" value="1"/>
</dbReference>
<evidence type="ECO:0000256" key="19">
    <source>
        <dbReference type="PROSITE-ProRule" id="PRU00175"/>
    </source>
</evidence>
<evidence type="ECO:0000259" key="22">
    <source>
        <dbReference type="PROSITE" id="PS50089"/>
    </source>
</evidence>
<evidence type="ECO:0000256" key="20">
    <source>
        <dbReference type="PROSITE-ProRule" id="PRU01256"/>
    </source>
</evidence>
<evidence type="ECO:0000256" key="15">
    <source>
        <dbReference type="ARBA" id="ARBA00023242"/>
    </source>
</evidence>
<dbReference type="GO" id="GO:0097505">
    <property type="term" value="C:Rad6-Rad18 complex"/>
    <property type="evidence" value="ECO:0007669"/>
    <property type="project" value="TreeGrafter"/>
</dbReference>
<keyword evidence="11" id="KW-0833">Ubl conjugation pathway</keyword>
<evidence type="ECO:0000256" key="16">
    <source>
        <dbReference type="ARBA" id="ARBA00031783"/>
    </source>
</evidence>
<dbReference type="InterPro" id="IPR004580">
    <property type="entry name" value="Rad18_fungi"/>
</dbReference>
<dbReference type="Pfam" id="PF00097">
    <property type="entry name" value="zf-C3HC4"/>
    <property type="match status" value="1"/>
</dbReference>
<dbReference type="EC" id="2.3.2.27" evidence="5"/>
<evidence type="ECO:0000313" key="25">
    <source>
        <dbReference type="Proteomes" id="UP000183567"/>
    </source>
</evidence>
<sequence length="1176" mass="132560">MTESSRPNMRRKSSAQNLLSSFKPTNGAVNAATVSSISSVGSVAHTPTTAVASGREWDGQSVHSDTLSSSATLVGTPVIAQGTSVEYLRDLVQKRIITLTYMRNVHEGRSHWFHTIIMSRNELDKAFNNLAMRKRTYRFAVLAMSLSNLLDIPQVQDFLRGLMNTMNEYDQAKEEHDKPKIRLFRSKVAKRQGAGFAEYTVSHTDGSEASYLVSPHIAFPLDYHQTLLSLLDVISEVYNKISRILGPSPFPNSGQHMMGPLGLLAPHPGVSYLFSGADSNAKQMDDGDSSLWGIAHVHGGYGGALGSPPPSWTPGMGDMLLKVDTKFKKITSALLKELDEVARDGIKDELSSLNPLLRNVASTDDGRDMFDFEDIPDPSDFSMPDLRQLDASLRCTICGELYDAPVTLACGHCFCSLCIREHIVKESECPSCRKSTTEGQFRINPVLEEAVSAWKTARSCILRLSREDQDRTRRRQEQQTPRRSKISFMNNKRRKLSSDAESSDSDIVEVVGPSNSSDPASTPQSRSRDSKRRDMEPSSDPQEEEMEQGGQIVNCPICNVSIPMEEVNTHIDSGCNKNKSTISSSTSKSGAKDQWSKIWGSSLKKGKNRVNGDDANDATERIPKVSYDVLKDKQLKDLLQTHNLPIHGDRKTWIARHKRWVMIFNANLDKCESNRKSAQELRSELKKWEDDRKGRRHLVDDMEAHLATNEKEFSRLIAEARKSKARKDYSSIPVRQHPWDDHTAIITDSEDEQLLSLSPPLSLLSNLSAVSASTTTEEEDTVFVTEQFLPRKQDAVFGDQFVFQTAATNKHIHAKLVMLPPFPTDSPPFAKSVAYLCSRSGSIKVELFRTVGAENHFFRLYIFACAAGVKITLPRSFRGIVSINDYEGLRARRQIRCARAFNERMRRGFIRISSCALENDDEIFIHAEGKIELKLRTDADDRVWSRMDRGMRMIFQRRLGSARLLNSSALVLYSLHSSVNPELCRVIVQCPPRAQPTGTHKVHYNALSDYDFILETPKSIDMSLVLPHYRARNQPVDHRLSMFISTETSPIKLKICRSVPRCRFFLDIRTTASNVTVWLPSDFRGHIRCSGRRSFSAGFVNRMMANVRVNEAMSIEDNWDGDEVWVDTRGMVTFRMWDVHTIAPESSHKETFKRIFSSTSKKLPEKSINWDFLLED</sequence>
<dbReference type="InterPro" id="IPR001841">
    <property type="entry name" value="Znf_RING"/>
</dbReference>
<evidence type="ECO:0000256" key="3">
    <source>
        <dbReference type="ARBA" id="ARBA00004906"/>
    </source>
</evidence>
<evidence type="ECO:0000256" key="18">
    <source>
        <dbReference type="ARBA" id="ARBA00082369"/>
    </source>
</evidence>
<comment type="similarity">
    <text evidence="4">Belongs to the RAD18 family.</text>
</comment>
<dbReference type="Proteomes" id="UP000183567">
    <property type="component" value="Unassembled WGS sequence"/>
</dbReference>
<name>A0A1J8QNS3_9AGAM</name>
<comment type="catalytic activity">
    <reaction evidence="1">
        <text>S-ubiquitinyl-[E2 ubiquitin-conjugating enzyme]-L-cysteine + [acceptor protein]-L-lysine = [E2 ubiquitin-conjugating enzyme]-L-cysteine + N(6)-ubiquitinyl-[acceptor protein]-L-lysine.</text>
        <dbReference type="EC" id="2.3.2.27"/>
    </reaction>
</comment>
<dbReference type="Gene3D" id="3.30.40.10">
    <property type="entry name" value="Zinc/RING finger domain, C3HC4 (zinc finger)"/>
    <property type="match status" value="1"/>
</dbReference>
<dbReference type="PROSITE" id="PS50089">
    <property type="entry name" value="ZF_RING_2"/>
    <property type="match status" value="1"/>
</dbReference>
<evidence type="ECO:0000313" key="24">
    <source>
        <dbReference type="EMBL" id="OJA21523.1"/>
    </source>
</evidence>
<evidence type="ECO:0000256" key="4">
    <source>
        <dbReference type="ARBA" id="ARBA00009506"/>
    </source>
</evidence>
<keyword evidence="25" id="KW-1185">Reference proteome</keyword>
<dbReference type="PANTHER" id="PTHR14134">
    <property type="entry name" value="E3 UBIQUITIN-PROTEIN LIGASE RAD18"/>
    <property type="match status" value="1"/>
</dbReference>
<accession>A0A1J8QNS3</accession>
<comment type="pathway">
    <text evidence="3">Protein modification; protein ubiquitination.</text>
</comment>
<dbReference type="GO" id="GO:0008270">
    <property type="term" value="F:zinc ion binding"/>
    <property type="evidence" value="ECO:0007669"/>
    <property type="project" value="UniProtKB-KW"/>
</dbReference>
<dbReference type="SMART" id="SM00184">
    <property type="entry name" value="RING"/>
    <property type="match status" value="1"/>
</dbReference>
<dbReference type="OrthoDB" id="14339at2759"/>
<evidence type="ECO:0000256" key="11">
    <source>
        <dbReference type="ARBA" id="ARBA00022786"/>
    </source>
</evidence>
<keyword evidence="9 20" id="KW-0227">DNA damage</keyword>
<feature type="compositionally biased region" description="Basic and acidic residues" evidence="21">
    <location>
        <begin position="468"/>
        <end position="477"/>
    </location>
</feature>
<evidence type="ECO:0000259" key="23">
    <source>
        <dbReference type="PROSITE" id="PS51908"/>
    </source>
</evidence>
<dbReference type="InterPro" id="IPR013083">
    <property type="entry name" value="Znf_RING/FYVE/PHD"/>
</dbReference>
<evidence type="ECO:0000256" key="5">
    <source>
        <dbReference type="ARBA" id="ARBA00012483"/>
    </source>
</evidence>
<dbReference type="AlphaFoldDB" id="A0A1J8QNS3"/>
<evidence type="ECO:0000256" key="13">
    <source>
        <dbReference type="ARBA" id="ARBA00023125"/>
    </source>
</evidence>
<dbReference type="NCBIfam" id="TIGR00599">
    <property type="entry name" value="rad18"/>
    <property type="match status" value="1"/>
</dbReference>
<dbReference type="PANTHER" id="PTHR14134:SF2">
    <property type="entry name" value="E3 UBIQUITIN-PROTEIN LIGASE RAD18"/>
    <property type="match status" value="1"/>
</dbReference>
<evidence type="ECO:0000256" key="8">
    <source>
        <dbReference type="ARBA" id="ARBA00022723"/>
    </source>
</evidence>
<keyword evidence="15" id="KW-0539">Nucleus</keyword>
<keyword evidence="8" id="KW-0479">Metal-binding</keyword>
<dbReference type="EMBL" id="LVVM01000096">
    <property type="protein sequence ID" value="OJA21523.1"/>
    <property type="molecule type" value="Genomic_DNA"/>
</dbReference>
<dbReference type="GO" id="GO:0006301">
    <property type="term" value="P:DNA damage tolerance"/>
    <property type="evidence" value="ECO:0007669"/>
    <property type="project" value="InterPro"/>
</dbReference>
<gene>
    <name evidence="24" type="ORF">AZE42_01807</name>
</gene>
<dbReference type="InterPro" id="IPR018957">
    <property type="entry name" value="Znf_C3HC4_RING-type"/>
</dbReference>